<evidence type="ECO:0000256" key="5">
    <source>
        <dbReference type="ARBA" id="ARBA00023136"/>
    </source>
</evidence>
<feature type="transmembrane region" description="Helical" evidence="6">
    <location>
        <begin position="691"/>
        <end position="710"/>
    </location>
</feature>
<feature type="transmembrane region" description="Helical" evidence="6">
    <location>
        <begin position="731"/>
        <end position="762"/>
    </location>
</feature>
<dbReference type="GO" id="GO:0005886">
    <property type="term" value="C:plasma membrane"/>
    <property type="evidence" value="ECO:0007669"/>
    <property type="project" value="UniProtKB-SubCell"/>
</dbReference>
<keyword evidence="3 6" id="KW-0812">Transmembrane</keyword>
<sequence length="817" mass="89831">MASWLPNKAAQWQPFRLTMLTCVALNRKHPWTSILVFVAIVIASSGLVMVHLINQGASEQWPDNNAAWIAPKWTVESSGKLPLTREDYAHLRRAGFHELAAFVHYTGPLYFEHTGSTPSGLSLLAVDTAALPWKPASFPVFSPLSEKSARIWAHPQTARLIEEQSLLTDDAAPLPVLEVSAASLPKHMLVMDIADFFTASRTTEKYPLTGLAVTSSLPESRQRALRNLLPTHLQLKRSSTIESGGTLGDSFKLSLWALGVLMMVVCMFIVVNALHLMLRFRLYTLLKLRQLGIGVTTLSTSVTLEMLFLGLTASSVGMVLGILLTQQLAPGINQTFTNVLETKFILLPINPWQLMSITWAATALVITAITYVPIRQLQRNLTGRGPGRQRPADRWLKGATVLLCSSALLTTILAKSPAWALISIALTLLAGTGVMLLFMPHLLKLCAQFIPAGWPLAHWSIASTLQLSKQTRLAVCAFFIALTANIGMTVMVDSFRQATDSWLQARIIAPFYLAAPLPVTEPPPAGISLFERLQASAIHRGHSVELRSLPADSRFQSSVQIEPDGGVDWPRFDTGEQAVINQQLAFRFHLSAGDSLPMQLNDGTHISPVIGGIYVDYGNPNSQVLLNARLIESSRDPVYRYAIWYGTPATLNDLTEWLNHAAPGGELFDSEALRKLSMEEFERTFVVTNHLNIITLAVAGLSFMISVALLGQQTSAQLSLLRSLGVSTLKLRLSVLIQYGTLCLFAALMAMPFGLLLCWLLINKVNRYAFHWIYPVSVDSALLMQAILTSIGIMLMVLCIPAARLNGRLDLRNTRVL</sequence>
<keyword evidence="2" id="KW-1003">Cell membrane</keyword>
<evidence type="ECO:0000256" key="2">
    <source>
        <dbReference type="ARBA" id="ARBA00022475"/>
    </source>
</evidence>
<dbReference type="InterPro" id="IPR038766">
    <property type="entry name" value="Membrane_comp_ABC_pdt"/>
</dbReference>
<dbReference type="AlphaFoldDB" id="A0A3D8MF79"/>
<dbReference type="EMBL" id="QRHA01000001">
    <property type="protein sequence ID" value="RDV29221.1"/>
    <property type="molecule type" value="Genomic_DNA"/>
</dbReference>
<feature type="domain" description="ABC3 transporter permease C-terminal" evidence="7">
    <location>
        <begin position="693"/>
        <end position="805"/>
    </location>
</feature>
<evidence type="ECO:0000259" key="7">
    <source>
        <dbReference type="Pfam" id="PF02687"/>
    </source>
</evidence>
<evidence type="ECO:0000256" key="3">
    <source>
        <dbReference type="ARBA" id="ARBA00022692"/>
    </source>
</evidence>
<keyword evidence="9" id="KW-1185">Reference proteome</keyword>
<name>A0A3D8MF79_9ALTE</name>
<dbReference type="PANTHER" id="PTHR30287">
    <property type="entry name" value="MEMBRANE COMPONENT OF PREDICTED ABC SUPERFAMILY METABOLITE UPTAKE TRANSPORTER"/>
    <property type="match status" value="1"/>
</dbReference>
<dbReference type="Pfam" id="PF02687">
    <property type="entry name" value="FtsX"/>
    <property type="match status" value="1"/>
</dbReference>
<dbReference type="InterPro" id="IPR003838">
    <property type="entry name" value="ABC3_permease_C"/>
</dbReference>
<feature type="transmembrane region" description="Helical" evidence="6">
    <location>
        <begin position="298"/>
        <end position="324"/>
    </location>
</feature>
<feature type="transmembrane region" description="Helical" evidence="6">
    <location>
        <begin position="352"/>
        <end position="374"/>
    </location>
</feature>
<protein>
    <recommendedName>
        <fullName evidence="7">ABC3 transporter permease C-terminal domain-containing protein</fullName>
    </recommendedName>
</protein>
<gene>
    <name evidence="8" type="ORF">DXV75_01815</name>
</gene>
<dbReference type="RefSeq" id="WP_115591511.1">
    <property type="nucleotide sequence ID" value="NZ_QRHA01000001.1"/>
</dbReference>
<accession>A0A3D8MF79</accession>
<proteinExistence type="predicted"/>
<evidence type="ECO:0000313" key="9">
    <source>
        <dbReference type="Proteomes" id="UP000256561"/>
    </source>
</evidence>
<evidence type="ECO:0000256" key="4">
    <source>
        <dbReference type="ARBA" id="ARBA00022989"/>
    </source>
</evidence>
<evidence type="ECO:0000313" key="8">
    <source>
        <dbReference type="EMBL" id="RDV29221.1"/>
    </source>
</evidence>
<comment type="caution">
    <text evidence="8">The sequence shown here is derived from an EMBL/GenBank/DDBJ whole genome shotgun (WGS) entry which is preliminary data.</text>
</comment>
<keyword evidence="4 6" id="KW-1133">Transmembrane helix</keyword>
<reference evidence="9" key="1">
    <citation type="submission" date="2018-08" db="EMBL/GenBank/DDBJ databases">
        <authorList>
            <person name="Zhang J."/>
            <person name="Du Z.-J."/>
        </authorList>
    </citation>
    <scope>NUCLEOTIDE SEQUENCE [LARGE SCALE GENOMIC DNA]</scope>
    <source>
        <strain evidence="9">KCTC 52655</strain>
    </source>
</reference>
<feature type="transmembrane region" description="Helical" evidence="6">
    <location>
        <begin position="782"/>
        <end position="803"/>
    </location>
</feature>
<feature type="transmembrane region" description="Helical" evidence="6">
    <location>
        <begin position="419"/>
        <end position="439"/>
    </location>
</feature>
<evidence type="ECO:0000256" key="1">
    <source>
        <dbReference type="ARBA" id="ARBA00004651"/>
    </source>
</evidence>
<organism evidence="8 9">
    <name type="scientific">Alteromonas aestuariivivens</name>
    <dbReference type="NCBI Taxonomy" id="1938339"/>
    <lineage>
        <taxon>Bacteria</taxon>
        <taxon>Pseudomonadati</taxon>
        <taxon>Pseudomonadota</taxon>
        <taxon>Gammaproteobacteria</taxon>
        <taxon>Alteromonadales</taxon>
        <taxon>Alteromonadaceae</taxon>
        <taxon>Alteromonas/Salinimonas group</taxon>
        <taxon>Alteromonas</taxon>
    </lineage>
</organism>
<evidence type="ECO:0000256" key="6">
    <source>
        <dbReference type="SAM" id="Phobius"/>
    </source>
</evidence>
<feature type="transmembrane region" description="Helical" evidence="6">
    <location>
        <begin position="34"/>
        <end position="53"/>
    </location>
</feature>
<feature type="transmembrane region" description="Helical" evidence="6">
    <location>
        <begin position="395"/>
        <end position="413"/>
    </location>
</feature>
<comment type="subcellular location">
    <subcellularLocation>
        <location evidence="1">Cell membrane</location>
        <topology evidence="1">Multi-pass membrane protein</topology>
    </subcellularLocation>
</comment>
<keyword evidence="5 6" id="KW-0472">Membrane</keyword>
<dbReference type="OrthoDB" id="343744at2"/>
<feature type="transmembrane region" description="Helical" evidence="6">
    <location>
        <begin position="473"/>
        <end position="492"/>
    </location>
</feature>
<dbReference type="PANTHER" id="PTHR30287:SF2">
    <property type="entry name" value="BLL1001 PROTEIN"/>
    <property type="match status" value="1"/>
</dbReference>
<feature type="transmembrane region" description="Helical" evidence="6">
    <location>
        <begin position="255"/>
        <end position="278"/>
    </location>
</feature>
<dbReference type="Proteomes" id="UP000256561">
    <property type="component" value="Unassembled WGS sequence"/>
</dbReference>